<name>A0ABW3ZJG1_9RHOB</name>
<comment type="caution">
    <text evidence="2">The sequence shown here is derived from an EMBL/GenBank/DDBJ whole genome shotgun (WGS) entry which is preliminary data.</text>
</comment>
<organism evidence="2 3">
    <name type="scientific">Litorisediminicola beolgyonensis</name>
    <dbReference type="NCBI Taxonomy" id="1173614"/>
    <lineage>
        <taxon>Bacteria</taxon>
        <taxon>Pseudomonadati</taxon>
        <taxon>Pseudomonadota</taxon>
        <taxon>Alphaproteobacteria</taxon>
        <taxon>Rhodobacterales</taxon>
        <taxon>Paracoccaceae</taxon>
        <taxon>Litorisediminicola</taxon>
    </lineage>
</organism>
<protein>
    <submittedName>
        <fullName evidence="2">Uncharacterized protein</fullName>
    </submittedName>
</protein>
<keyword evidence="1" id="KW-1133">Transmembrane helix</keyword>
<feature type="transmembrane region" description="Helical" evidence="1">
    <location>
        <begin position="72"/>
        <end position="92"/>
    </location>
</feature>
<dbReference type="Proteomes" id="UP001597135">
    <property type="component" value="Unassembled WGS sequence"/>
</dbReference>
<feature type="transmembrane region" description="Helical" evidence="1">
    <location>
        <begin position="48"/>
        <end position="66"/>
    </location>
</feature>
<sequence>MAQILEAAGMISLALGGLSGFVMLAVVDYPDLIRKLGIVDTRRVRQVHLDWIIMGLVMVAVALAAPDLPAPAVYATLFGGVVNPATFIPMAFSRTASEHPAFRAISMISFISLNVGLVWAACHVVLAS</sequence>
<evidence type="ECO:0000256" key="1">
    <source>
        <dbReference type="SAM" id="Phobius"/>
    </source>
</evidence>
<dbReference type="EMBL" id="JBHTMU010000018">
    <property type="protein sequence ID" value="MFD1343058.1"/>
    <property type="molecule type" value="Genomic_DNA"/>
</dbReference>
<reference evidence="3" key="1">
    <citation type="journal article" date="2019" name="Int. J. Syst. Evol. Microbiol.">
        <title>The Global Catalogue of Microorganisms (GCM) 10K type strain sequencing project: providing services to taxonomists for standard genome sequencing and annotation.</title>
        <authorList>
            <consortium name="The Broad Institute Genomics Platform"/>
            <consortium name="The Broad Institute Genome Sequencing Center for Infectious Disease"/>
            <person name="Wu L."/>
            <person name="Ma J."/>
        </authorList>
    </citation>
    <scope>NUCLEOTIDE SEQUENCE [LARGE SCALE GENOMIC DNA]</scope>
    <source>
        <strain evidence="3">CCUG 62953</strain>
    </source>
</reference>
<feature type="transmembrane region" description="Helical" evidence="1">
    <location>
        <begin position="6"/>
        <end position="27"/>
    </location>
</feature>
<proteinExistence type="predicted"/>
<evidence type="ECO:0000313" key="3">
    <source>
        <dbReference type="Proteomes" id="UP001597135"/>
    </source>
</evidence>
<keyword evidence="1" id="KW-0472">Membrane</keyword>
<evidence type="ECO:0000313" key="2">
    <source>
        <dbReference type="EMBL" id="MFD1343058.1"/>
    </source>
</evidence>
<keyword evidence="1" id="KW-0812">Transmembrane</keyword>
<dbReference type="RefSeq" id="WP_386803658.1">
    <property type="nucleotide sequence ID" value="NZ_JBHTMU010000018.1"/>
</dbReference>
<gene>
    <name evidence="2" type="ORF">ACFQ4E_11560</name>
</gene>
<accession>A0ABW3ZJG1</accession>
<keyword evidence="3" id="KW-1185">Reference proteome</keyword>
<feature type="transmembrane region" description="Helical" evidence="1">
    <location>
        <begin position="104"/>
        <end position="126"/>
    </location>
</feature>